<organism evidence="6 7">
    <name type="scientific">Penicillium citrinum</name>
    <dbReference type="NCBI Taxonomy" id="5077"/>
    <lineage>
        <taxon>Eukaryota</taxon>
        <taxon>Fungi</taxon>
        <taxon>Dikarya</taxon>
        <taxon>Ascomycota</taxon>
        <taxon>Pezizomycotina</taxon>
        <taxon>Eurotiomycetes</taxon>
        <taxon>Eurotiomycetidae</taxon>
        <taxon>Eurotiales</taxon>
        <taxon>Aspergillaceae</taxon>
        <taxon>Penicillium</taxon>
    </lineage>
</organism>
<feature type="transmembrane region" description="Helical" evidence="5">
    <location>
        <begin position="12"/>
        <end position="37"/>
    </location>
</feature>
<gene>
    <name evidence="6" type="ORF">N7469_010057</name>
</gene>
<feature type="transmembrane region" description="Helical" evidence="5">
    <location>
        <begin position="393"/>
        <end position="415"/>
    </location>
</feature>
<proteinExistence type="predicted"/>
<feature type="transmembrane region" description="Helical" evidence="5">
    <location>
        <begin position="427"/>
        <end position="450"/>
    </location>
</feature>
<dbReference type="Pfam" id="PF04479">
    <property type="entry name" value="RTA1"/>
    <property type="match status" value="2"/>
</dbReference>
<dbReference type="EMBL" id="JAPQKT010000009">
    <property type="protein sequence ID" value="KAJ5221170.1"/>
    <property type="molecule type" value="Genomic_DNA"/>
</dbReference>
<dbReference type="Proteomes" id="UP001147733">
    <property type="component" value="Unassembled WGS sequence"/>
</dbReference>
<keyword evidence="3 5" id="KW-1133">Transmembrane helix</keyword>
<keyword evidence="7" id="KW-1185">Reference proteome</keyword>
<evidence type="ECO:0008006" key="8">
    <source>
        <dbReference type="Google" id="ProtNLM"/>
    </source>
</evidence>
<dbReference type="AlphaFoldDB" id="A0A9W9NJK1"/>
<feature type="transmembrane region" description="Helical" evidence="5">
    <location>
        <begin position="320"/>
        <end position="339"/>
    </location>
</feature>
<evidence type="ECO:0000313" key="7">
    <source>
        <dbReference type="Proteomes" id="UP001147733"/>
    </source>
</evidence>
<evidence type="ECO:0000256" key="4">
    <source>
        <dbReference type="ARBA" id="ARBA00023136"/>
    </source>
</evidence>
<comment type="caution">
    <text evidence="6">The sequence shown here is derived from an EMBL/GenBank/DDBJ whole genome shotgun (WGS) entry which is preliminary data.</text>
</comment>
<keyword evidence="2 5" id="KW-0812">Transmembrane</keyword>
<dbReference type="PANTHER" id="PTHR31465">
    <property type="entry name" value="PROTEIN RTA1-RELATED"/>
    <property type="match status" value="1"/>
</dbReference>
<feature type="transmembrane region" description="Helical" evidence="5">
    <location>
        <begin position="82"/>
        <end position="103"/>
    </location>
</feature>
<evidence type="ECO:0000256" key="1">
    <source>
        <dbReference type="ARBA" id="ARBA00004141"/>
    </source>
</evidence>
<comment type="subcellular location">
    <subcellularLocation>
        <location evidence="1">Membrane</location>
        <topology evidence="1">Multi-pass membrane protein</topology>
    </subcellularLocation>
</comment>
<evidence type="ECO:0000313" key="6">
    <source>
        <dbReference type="EMBL" id="KAJ5221170.1"/>
    </source>
</evidence>
<feature type="transmembrane region" description="Helical" evidence="5">
    <location>
        <begin position="151"/>
        <end position="175"/>
    </location>
</feature>
<dbReference type="PANTHER" id="PTHR31465:SF27">
    <property type="entry name" value="DOMAIN PROTEIN, PUTATIVE (AFU_ORTHOLOGUE AFUA_3G01030)-RELATED"/>
    <property type="match status" value="1"/>
</dbReference>
<feature type="transmembrane region" description="Helical" evidence="5">
    <location>
        <begin position="283"/>
        <end position="308"/>
    </location>
</feature>
<feature type="transmembrane region" description="Helical" evidence="5">
    <location>
        <begin position="124"/>
        <end position="145"/>
    </location>
</feature>
<keyword evidence="4 5" id="KW-0472">Membrane</keyword>
<feature type="transmembrane region" description="Helical" evidence="5">
    <location>
        <begin position="351"/>
        <end position="373"/>
    </location>
</feature>
<sequence length="554" mass="62722">MHRLISRGYQFWAYVPSMPAAVVFMLIFLLITALHCWRMFKTKTWFCIAFTLGGLFEVIGYLGRCIAHNNTTTMGPYVLTNAFVLLGPTLFAASIYMALGRIIRRVRGEHLSIIRVSRLTKTFVWGDIISFAVQGNSTPLSVLGYAKWGKILVIVGLLIQLISFFIFWLTAIIFSSRIHRKPTTESFQPHIPWKKSLHMLYAVSALILVRSIFRIIEYTLGNDGYPLTHEWTLYIFDSVPMAIVMVVFFIWYPSQINPTSDLDTEGNIPLASSMSQEYLRSGYYVWHYVPSIAASIIFLILFSAVTSFHFWKIFKTKVQFTLPFAIGGLYEFIGYTARAAAHDKTGKLMPYIIQSVFVLLAPTLFAAAVYMVLARIIYSVKGEAYSPIPMRLITKLFVSCDIITFLIQGGGAGLMAKGDQASSGQDIVLAGLALQIVTFVVFLGTAIIFHRRMNQYPTQTSLYEDVPWKTHLNGLYIISAMILVRSIFRIIEYGMGNDGYLLSNEWPNYIFDAVPMLIAMVCFAVWHPSELYPFLVQPRAQPEQTDTVEPKLEA</sequence>
<evidence type="ECO:0000256" key="5">
    <source>
        <dbReference type="SAM" id="Phobius"/>
    </source>
</evidence>
<dbReference type="GO" id="GO:0016020">
    <property type="term" value="C:membrane"/>
    <property type="evidence" value="ECO:0007669"/>
    <property type="project" value="UniProtKB-SubCell"/>
</dbReference>
<dbReference type="OrthoDB" id="3358017at2759"/>
<accession>A0A9W9NJK1</accession>
<reference evidence="6" key="1">
    <citation type="submission" date="2022-11" db="EMBL/GenBank/DDBJ databases">
        <authorList>
            <person name="Petersen C."/>
        </authorList>
    </citation>
    <scope>NUCLEOTIDE SEQUENCE</scope>
    <source>
        <strain evidence="6">IBT 23319</strain>
    </source>
</reference>
<feature type="transmembrane region" description="Helical" evidence="5">
    <location>
        <begin position="196"/>
        <end position="213"/>
    </location>
</feature>
<feature type="transmembrane region" description="Helical" evidence="5">
    <location>
        <begin position="44"/>
        <end position="62"/>
    </location>
</feature>
<feature type="transmembrane region" description="Helical" evidence="5">
    <location>
        <begin position="233"/>
        <end position="252"/>
    </location>
</feature>
<protein>
    <recommendedName>
        <fullName evidence="8">RTA1 like protein</fullName>
    </recommendedName>
</protein>
<reference evidence="6" key="2">
    <citation type="journal article" date="2023" name="IMA Fungus">
        <title>Comparative genomic study of the Penicillium genus elucidates a diverse pangenome and 15 lateral gene transfer events.</title>
        <authorList>
            <person name="Petersen C."/>
            <person name="Sorensen T."/>
            <person name="Nielsen M.R."/>
            <person name="Sondergaard T.E."/>
            <person name="Sorensen J.L."/>
            <person name="Fitzpatrick D.A."/>
            <person name="Frisvad J.C."/>
            <person name="Nielsen K.L."/>
        </authorList>
    </citation>
    <scope>NUCLEOTIDE SEQUENCE</scope>
    <source>
        <strain evidence="6">IBT 23319</strain>
    </source>
</reference>
<name>A0A9W9NJK1_PENCI</name>
<feature type="transmembrane region" description="Helical" evidence="5">
    <location>
        <begin position="509"/>
        <end position="526"/>
    </location>
</feature>
<feature type="transmembrane region" description="Helical" evidence="5">
    <location>
        <begin position="470"/>
        <end position="488"/>
    </location>
</feature>
<evidence type="ECO:0000256" key="2">
    <source>
        <dbReference type="ARBA" id="ARBA00022692"/>
    </source>
</evidence>
<dbReference type="InterPro" id="IPR007568">
    <property type="entry name" value="RTA1"/>
</dbReference>
<dbReference type="GeneID" id="81388129"/>
<dbReference type="RefSeq" id="XP_056496093.1">
    <property type="nucleotide sequence ID" value="XM_056648962.1"/>
</dbReference>
<evidence type="ECO:0000256" key="3">
    <source>
        <dbReference type="ARBA" id="ARBA00022989"/>
    </source>
</evidence>